<gene>
    <name evidence="1" type="ORF">KUTeg_007455</name>
</gene>
<sequence>MAESSSSGTASLGRLDGKVALVTGASSGIGAGTAILFSKLGAELSIIGRNETNLKKTAEECEKFSGKKLFRVRTDFLFTLNNNTCNNKKLHYFSGGL</sequence>
<evidence type="ECO:0000313" key="2">
    <source>
        <dbReference type="Proteomes" id="UP001217089"/>
    </source>
</evidence>
<dbReference type="Pfam" id="PF00106">
    <property type="entry name" value="adh_short"/>
    <property type="match status" value="1"/>
</dbReference>
<dbReference type="InterPro" id="IPR036291">
    <property type="entry name" value="NAD(P)-bd_dom_sf"/>
</dbReference>
<accession>A0ABQ9FDB6</accession>
<dbReference type="PANTHER" id="PTHR43975:SF2">
    <property type="entry name" value="EG:BACR7A4.14 PROTEIN-RELATED"/>
    <property type="match status" value="1"/>
</dbReference>
<proteinExistence type="predicted"/>
<protein>
    <submittedName>
        <fullName evidence="1">Uncharacterized protein</fullName>
    </submittedName>
</protein>
<dbReference type="InterPro" id="IPR002347">
    <property type="entry name" value="SDR_fam"/>
</dbReference>
<name>A0ABQ9FDB6_TEGGR</name>
<reference evidence="1 2" key="1">
    <citation type="submission" date="2022-12" db="EMBL/GenBank/DDBJ databases">
        <title>Chromosome-level genome of Tegillarca granosa.</title>
        <authorList>
            <person name="Kim J."/>
        </authorList>
    </citation>
    <scope>NUCLEOTIDE SEQUENCE [LARGE SCALE GENOMIC DNA]</scope>
    <source>
        <strain evidence="1">Teg-2019</strain>
        <tissue evidence="1">Adductor muscle</tissue>
    </source>
</reference>
<dbReference type="Gene3D" id="3.40.50.720">
    <property type="entry name" value="NAD(P)-binding Rossmann-like Domain"/>
    <property type="match status" value="1"/>
</dbReference>
<evidence type="ECO:0000313" key="1">
    <source>
        <dbReference type="EMBL" id="KAJ8315305.1"/>
    </source>
</evidence>
<keyword evidence="2" id="KW-1185">Reference proteome</keyword>
<organism evidence="1 2">
    <name type="scientific">Tegillarca granosa</name>
    <name type="common">Malaysian cockle</name>
    <name type="synonym">Anadara granosa</name>
    <dbReference type="NCBI Taxonomy" id="220873"/>
    <lineage>
        <taxon>Eukaryota</taxon>
        <taxon>Metazoa</taxon>
        <taxon>Spiralia</taxon>
        <taxon>Lophotrochozoa</taxon>
        <taxon>Mollusca</taxon>
        <taxon>Bivalvia</taxon>
        <taxon>Autobranchia</taxon>
        <taxon>Pteriomorphia</taxon>
        <taxon>Arcoida</taxon>
        <taxon>Arcoidea</taxon>
        <taxon>Arcidae</taxon>
        <taxon>Tegillarca</taxon>
    </lineage>
</organism>
<dbReference type="PANTHER" id="PTHR43975">
    <property type="entry name" value="ZGC:101858"/>
    <property type="match status" value="1"/>
</dbReference>
<dbReference type="Proteomes" id="UP001217089">
    <property type="component" value="Unassembled WGS sequence"/>
</dbReference>
<dbReference type="SUPFAM" id="SSF51735">
    <property type="entry name" value="NAD(P)-binding Rossmann-fold domains"/>
    <property type="match status" value="1"/>
</dbReference>
<comment type="caution">
    <text evidence="1">The sequence shown here is derived from an EMBL/GenBank/DDBJ whole genome shotgun (WGS) entry which is preliminary data.</text>
</comment>
<dbReference type="EMBL" id="JARBDR010000337">
    <property type="protein sequence ID" value="KAJ8315305.1"/>
    <property type="molecule type" value="Genomic_DNA"/>
</dbReference>